<dbReference type="EMBL" id="CAXDID020000174">
    <property type="protein sequence ID" value="CAL6048205.1"/>
    <property type="molecule type" value="Genomic_DNA"/>
</dbReference>
<dbReference type="GO" id="GO:0005509">
    <property type="term" value="F:calcium ion binding"/>
    <property type="evidence" value="ECO:0007669"/>
    <property type="project" value="InterPro"/>
</dbReference>
<dbReference type="GO" id="GO:0005544">
    <property type="term" value="F:calcium-dependent phospholipid binding"/>
    <property type="evidence" value="ECO:0007669"/>
    <property type="project" value="InterPro"/>
</dbReference>
<dbReference type="EMBL" id="CATOUU010000841">
    <property type="protein sequence ID" value="CAI9953774.1"/>
    <property type="molecule type" value="Genomic_DNA"/>
</dbReference>
<gene>
    <name evidence="1" type="ORF">HINF_LOCUS41419</name>
    <name evidence="2" type="ORF">HINF_LOCUS42578</name>
</gene>
<reference evidence="2 3" key="2">
    <citation type="submission" date="2024-07" db="EMBL/GenBank/DDBJ databases">
        <authorList>
            <person name="Akdeniz Z."/>
        </authorList>
    </citation>
    <scope>NUCLEOTIDE SEQUENCE [LARGE SCALE GENOMIC DNA]</scope>
</reference>
<keyword evidence="3" id="KW-1185">Reference proteome</keyword>
<dbReference type="Gene3D" id="1.10.220.10">
    <property type="entry name" value="Annexin"/>
    <property type="match status" value="1"/>
</dbReference>
<evidence type="ECO:0000313" key="3">
    <source>
        <dbReference type="Proteomes" id="UP001642409"/>
    </source>
</evidence>
<accession>A0AA86Q7B8</accession>
<organism evidence="1">
    <name type="scientific">Hexamita inflata</name>
    <dbReference type="NCBI Taxonomy" id="28002"/>
    <lineage>
        <taxon>Eukaryota</taxon>
        <taxon>Metamonada</taxon>
        <taxon>Diplomonadida</taxon>
        <taxon>Hexamitidae</taxon>
        <taxon>Hexamitinae</taxon>
        <taxon>Hexamita</taxon>
    </lineage>
</organism>
<dbReference type="SUPFAM" id="SSF47874">
    <property type="entry name" value="Annexin"/>
    <property type="match status" value="1"/>
</dbReference>
<reference evidence="1" key="1">
    <citation type="submission" date="2023-06" db="EMBL/GenBank/DDBJ databases">
        <authorList>
            <person name="Kurt Z."/>
        </authorList>
    </citation>
    <scope>NUCLEOTIDE SEQUENCE</scope>
</reference>
<name>A0AA86Q7B8_9EUKA</name>
<protein>
    <submittedName>
        <fullName evidence="1">Annexin 1</fullName>
    </submittedName>
    <submittedName>
        <fullName evidence="2">Annexin_1</fullName>
    </submittedName>
</protein>
<evidence type="ECO:0000313" key="1">
    <source>
        <dbReference type="EMBL" id="CAI9953774.1"/>
    </source>
</evidence>
<evidence type="ECO:0000313" key="2">
    <source>
        <dbReference type="EMBL" id="CAL6048205.1"/>
    </source>
</evidence>
<comment type="caution">
    <text evidence="1">The sequence shown here is derived from an EMBL/GenBank/DDBJ whole genome shotgun (WGS) entry which is preliminary data.</text>
</comment>
<dbReference type="AlphaFoldDB" id="A0AA86Q7B8"/>
<sequence>MEDDDLMKRLESTFADSKQIIENLTDVVIPKEPTISHEILNDSISKLNQSENNPLGNSGNIDSSSNTLFDKMVSAQSGYSLTASMRSKIEFNINSVQDLKPETECQEADDAPKLDILESIIKPEESNIQLLQQQLSNVSNQVQRQFSIQAPEPNLTQEQKIDYIANQISKGNEKNIIDIFTLYQHEDFAKIATIFNYKFKSLQDWLGKRFEQRRMTDLLNAICQDKLSFKAAQIASILLNPKLKPDQFDLSHLIVLNTQQEMDELNTALQNQMRFKKYEESKKYSIWHQFTDNSFASKFIRAWAHQFRFEIDCEKMAARLFQSKNNQTVLEQTVIELFCTVNPLQFIQFQTVFQQISGQSLKDFLLINVKIYTVMLAYEYLTQREGGIAYALNKATKLNNSSLQIITVLFRQHWLGVKNAYSEMFGTMGKDIRGASDSYYQKALLTFWGEL</sequence>
<dbReference type="InterPro" id="IPR037104">
    <property type="entry name" value="Annexin_sf"/>
</dbReference>
<dbReference type="Proteomes" id="UP001642409">
    <property type="component" value="Unassembled WGS sequence"/>
</dbReference>
<proteinExistence type="predicted"/>